<dbReference type="EMBL" id="JBFOLK010000006">
    <property type="protein sequence ID" value="KAL2504789.1"/>
    <property type="molecule type" value="Genomic_DNA"/>
</dbReference>
<name>A0ABD1SWH2_9LAMI</name>
<gene>
    <name evidence="1" type="ORF">Adt_20410</name>
</gene>
<evidence type="ECO:0000313" key="2">
    <source>
        <dbReference type="Proteomes" id="UP001604336"/>
    </source>
</evidence>
<protein>
    <submittedName>
        <fullName evidence="1">Histone acetyltransferase HAC12-like</fullName>
    </submittedName>
</protein>
<dbReference type="AlphaFoldDB" id="A0ABD1SWH2"/>
<comment type="caution">
    <text evidence="1">The sequence shown here is derived from an EMBL/GenBank/DDBJ whole genome shotgun (WGS) entry which is preliminary data.</text>
</comment>
<reference evidence="2" key="1">
    <citation type="submission" date="2024-07" db="EMBL/GenBank/DDBJ databases">
        <title>Two chromosome-level genome assemblies of Korean endemic species Abeliophyllum distichum and Forsythia ovata (Oleaceae).</title>
        <authorList>
            <person name="Jang H."/>
        </authorList>
    </citation>
    <scope>NUCLEOTIDE SEQUENCE [LARGE SCALE GENOMIC DNA]</scope>
</reference>
<organism evidence="1 2">
    <name type="scientific">Abeliophyllum distichum</name>
    <dbReference type="NCBI Taxonomy" id="126358"/>
    <lineage>
        <taxon>Eukaryota</taxon>
        <taxon>Viridiplantae</taxon>
        <taxon>Streptophyta</taxon>
        <taxon>Embryophyta</taxon>
        <taxon>Tracheophyta</taxon>
        <taxon>Spermatophyta</taxon>
        <taxon>Magnoliopsida</taxon>
        <taxon>eudicotyledons</taxon>
        <taxon>Gunneridae</taxon>
        <taxon>Pentapetalae</taxon>
        <taxon>asterids</taxon>
        <taxon>lamiids</taxon>
        <taxon>Lamiales</taxon>
        <taxon>Oleaceae</taxon>
        <taxon>Forsythieae</taxon>
        <taxon>Abeliophyllum</taxon>
    </lineage>
</organism>
<keyword evidence="2" id="KW-1185">Reference proteome</keyword>
<accession>A0ABD1SWH2</accession>
<proteinExistence type="predicted"/>
<evidence type="ECO:0000313" key="1">
    <source>
        <dbReference type="EMBL" id="KAL2504789.1"/>
    </source>
</evidence>
<sequence>MDINKHNCDPVFNHGMKSSIQQFSSLRQMCNIGSNHQLYNNQLQSDWSCYSSHVNELTSNKAEENFRQKIYSGSRKQRSDAVIDMEGQLFGVSSFKDCRNQDIQSQQLENLIQHEIGDIGMHHEASSFPFSFPATYSQNNTRLACFT</sequence>
<dbReference type="Proteomes" id="UP001604336">
    <property type="component" value="Unassembled WGS sequence"/>
</dbReference>